<gene>
    <name evidence="8" type="ORF">MAR_022585</name>
</gene>
<feature type="transmembrane region" description="Helical" evidence="7">
    <location>
        <begin position="341"/>
        <end position="371"/>
    </location>
</feature>
<evidence type="ECO:0000313" key="8">
    <source>
        <dbReference type="EMBL" id="WAQ98212.1"/>
    </source>
</evidence>
<name>A0ABY7DKK2_MYAAR</name>
<feature type="transmembrane region" description="Helical" evidence="7">
    <location>
        <begin position="79"/>
        <end position="99"/>
    </location>
</feature>
<evidence type="ECO:0000313" key="9">
    <source>
        <dbReference type="Proteomes" id="UP001164746"/>
    </source>
</evidence>
<feature type="transmembrane region" description="Helical" evidence="7">
    <location>
        <begin position="246"/>
        <end position="267"/>
    </location>
</feature>
<reference evidence="8" key="1">
    <citation type="submission" date="2022-11" db="EMBL/GenBank/DDBJ databases">
        <title>Centuries of genome instability and evolution in soft-shell clam transmissible cancer (bioRxiv).</title>
        <authorList>
            <person name="Hart S.F.M."/>
            <person name="Yonemitsu M.A."/>
            <person name="Giersch R.M."/>
            <person name="Beal B.F."/>
            <person name="Arriagada G."/>
            <person name="Davis B.W."/>
            <person name="Ostrander E.A."/>
            <person name="Goff S.P."/>
            <person name="Metzger M.J."/>
        </authorList>
    </citation>
    <scope>NUCLEOTIDE SEQUENCE</scope>
    <source>
        <strain evidence="8">MELC-2E11</strain>
        <tissue evidence="8">Siphon/mantle</tissue>
    </source>
</reference>
<feature type="transmembrane region" description="Helical" evidence="7">
    <location>
        <begin position="693"/>
        <end position="715"/>
    </location>
</feature>
<dbReference type="Gene3D" id="1.20.1730.10">
    <property type="entry name" value="Sodium/glucose cotransporter"/>
    <property type="match status" value="1"/>
</dbReference>
<evidence type="ECO:0000256" key="2">
    <source>
        <dbReference type="ARBA" id="ARBA00006434"/>
    </source>
</evidence>
<dbReference type="PANTHER" id="PTHR46154:SF4">
    <property type="entry name" value="UREA ACTIVE TRANSPORTER"/>
    <property type="match status" value="1"/>
</dbReference>
<keyword evidence="5 7" id="KW-1133">Transmembrane helix</keyword>
<evidence type="ECO:0000256" key="3">
    <source>
        <dbReference type="ARBA" id="ARBA00022448"/>
    </source>
</evidence>
<dbReference type="InterPro" id="IPR031155">
    <property type="entry name" value="DUR"/>
</dbReference>
<protein>
    <submittedName>
        <fullName evidence="8">DUR3-like protein</fullName>
    </submittedName>
</protein>
<feature type="transmembrane region" description="Helical" evidence="7">
    <location>
        <begin position="507"/>
        <end position="526"/>
    </location>
</feature>
<feature type="transmembrane region" description="Helical" evidence="7">
    <location>
        <begin position="546"/>
        <end position="568"/>
    </location>
</feature>
<feature type="transmembrane region" description="Helical" evidence="7">
    <location>
        <begin position="120"/>
        <end position="142"/>
    </location>
</feature>
<dbReference type="PANTHER" id="PTHR46154">
    <property type="match status" value="1"/>
</dbReference>
<feature type="transmembrane region" description="Helical" evidence="7">
    <location>
        <begin position="162"/>
        <end position="183"/>
    </location>
</feature>
<accession>A0ABY7DKK2</accession>
<keyword evidence="9" id="KW-1185">Reference proteome</keyword>
<feature type="transmembrane region" description="Helical" evidence="7">
    <location>
        <begin position="659"/>
        <end position="681"/>
    </location>
</feature>
<sequence length="750" mass="82296">MATTATISSEECPIDLPEALESTGRYVFKDFHNLDVVFDAGGKVSLSLTTVTVTSQMLWPADFLQSPTIASKVGIGGSLWYTMAIVLSVLAFAALCVKLKTRAPGAKTFPQIAYARFGRWTHIMFCCVALFTNLVIIANLILAGKASIEVLTKDSSNEFICLLLAVLFGSYCLVGGLGTTFYISYFNTSIIFISTSIFILKITYFAEPEVANITSAESLHAAMSCLQGPKGNAQDSFLTFRSESGIIFGVVTLFMTIAIIFCDQANWQSRIAAKPSEGMVGFLFAAFLWFAIPTSVSFVTSMTYKTMSLRNGTNLLANEDIDQGYISPLVIQTLLGSEGCYLLLTLITMTLMSTGSGEIMAISSIIVYDIFKAHVTPFRKNLNPTDCPLCSHSKLVSAFDGCQCPPALDCNECGEDVKRAFVGGQEPDFRYKCSIHGKYRHYEQQLLRYKSWAMIWVIAAIVPFGLAIIESGMNLNWAFMAAQVFIAPFLVPLYLTIAWARATDTGLVTGSLAGLVCSVSGMLTYASTYPGGLGDFFTNTAQDYSILTGLLAGFTVSTLVSISISLWTSRNRKTNIKRELNGRIAKDEGGRSATEESTVGSYDQIVDGHLEIEWEKTMSIDNPLNPYKLLYRKELTSIDAWKKPLTTKHMEIIFRRAKLYSGIMAAISFTVFLVVIPALALSQEVLTATQLGAWISVCQHWCLIATVFVVLVPPIQEGIQIWRQKQENKDNSVTTVVTKPDENGTATEQF</sequence>
<comment type="subcellular location">
    <subcellularLocation>
        <location evidence="1">Membrane</location>
        <topology evidence="1">Multi-pass membrane protein</topology>
    </subcellularLocation>
</comment>
<dbReference type="Proteomes" id="UP001164746">
    <property type="component" value="Chromosome 3"/>
</dbReference>
<keyword evidence="3" id="KW-0813">Transport</keyword>
<feature type="transmembrane region" description="Helical" evidence="7">
    <location>
        <begin position="449"/>
        <end position="469"/>
    </location>
</feature>
<dbReference type="InterPro" id="IPR001734">
    <property type="entry name" value="Na/solute_symporter"/>
</dbReference>
<comment type="similarity">
    <text evidence="2">Belongs to the sodium:solute symporter (SSF) (TC 2.A.21) family.</text>
</comment>
<evidence type="ECO:0000256" key="6">
    <source>
        <dbReference type="ARBA" id="ARBA00023136"/>
    </source>
</evidence>
<dbReference type="EMBL" id="CP111014">
    <property type="protein sequence ID" value="WAQ98212.1"/>
    <property type="molecule type" value="Genomic_DNA"/>
</dbReference>
<evidence type="ECO:0000256" key="7">
    <source>
        <dbReference type="SAM" id="Phobius"/>
    </source>
</evidence>
<feature type="transmembrane region" description="Helical" evidence="7">
    <location>
        <begin position="190"/>
        <end position="206"/>
    </location>
</feature>
<evidence type="ECO:0000256" key="5">
    <source>
        <dbReference type="ARBA" id="ARBA00022989"/>
    </source>
</evidence>
<feature type="transmembrane region" description="Helical" evidence="7">
    <location>
        <begin position="279"/>
        <end position="299"/>
    </location>
</feature>
<keyword evidence="6 7" id="KW-0472">Membrane</keyword>
<organism evidence="8 9">
    <name type="scientific">Mya arenaria</name>
    <name type="common">Soft-shell clam</name>
    <dbReference type="NCBI Taxonomy" id="6604"/>
    <lineage>
        <taxon>Eukaryota</taxon>
        <taxon>Metazoa</taxon>
        <taxon>Spiralia</taxon>
        <taxon>Lophotrochozoa</taxon>
        <taxon>Mollusca</taxon>
        <taxon>Bivalvia</taxon>
        <taxon>Autobranchia</taxon>
        <taxon>Heteroconchia</taxon>
        <taxon>Euheterodonta</taxon>
        <taxon>Imparidentia</taxon>
        <taxon>Neoheterodontei</taxon>
        <taxon>Myida</taxon>
        <taxon>Myoidea</taxon>
        <taxon>Myidae</taxon>
        <taxon>Mya</taxon>
    </lineage>
</organism>
<keyword evidence="4 7" id="KW-0812">Transmembrane</keyword>
<dbReference type="InterPro" id="IPR038377">
    <property type="entry name" value="Na/Glc_symporter_sf"/>
</dbReference>
<evidence type="ECO:0000256" key="4">
    <source>
        <dbReference type="ARBA" id="ARBA00022692"/>
    </source>
</evidence>
<evidence type="ECO:0000256" key="1">
    <source>
        <dbReference type="ARBA" id="ARBA00004141"/>
    </source>
</evidence>
<dbReference type="PROSITE" id="PS50283">
    <property type="entry name" value="NA_SOLUT_SYMP_3"/>
    <property type="match status" value="1"/>
</dbReference>
<proteinExistence type="inferred from homology"/>
<feature type="transmembrane region" description="Helical" evidence="7">
    <location>
        <begin position="475"/>
        <end position="495"/>
    </location>
</feature>